<protein>
    <recommendedName>
        <fullName evidence="1">Putative plant transposon protein domain-containing protein</fullName>
    </recommendedName>
</protein>
<proteinExistence type="predicted"/>
<evidence type="ECO:0000313" key="4">
    <source>
        <dbReference type="Proteomes" id="UP000002051"/>
    </source>
</evidence>
<evidence type="ECO:0000313" key="3">
    <source>
        <dbReference type="EnsemblPlants" id="KEH26065"/>
    </source>
</evidence>
<gene>
    <name evidence="2" type="ordered locus">MTR_6g043450</name>
</gene>
<accession>A0A072UJP1</accession>
<feature type="domain" description="Putative plant transposon protein" evidence="1">
    <location>
        <begin position="6"/>
        <end position="82"/>
    </location>
</feature>
<dbReference type="HOGENOM" id="CLU_1386037_0_0_1"/>
<name>A0A072UJP1_MEDTR</name>
<evidence type="ECO:0000259" key="1">
    <source>
        <dbReference type="Pfam" id="PF20167"/>
    </source>
</evidence>
<organism evidence="2 4">
    <name type="scientific">Medicago truncatula</name>
    <name type="common">Barrel medic</name>
    <name type="synonym">Medicago tribuloides</name>
    <dbReference type="NCBI Taxonomy" id="3880"/>
    <lineage>
        <taxon>Eukaryota</taxon>
        <taxon>Viridiplantae</taxon>
        <taxon>Streptophyta</taxon>
        <taxon>Embryophyta</taxon>
        <taxon>Tracheophyta</taxon>
        <taxon>Spermatophyta</taxon>
        <taxon>Magnoliopsida</taxon>
        <taxon>eudicotyledons</taxon>
        <taxon>Gunneridae</taxon>
        <taxon>Pentapetalae</taxon>
        <taxon>rosids</taxon>
        <taxon>fabids</taxon>
        <taxon>Fabales</taxon>
        <taxon>Fabaceae</taxon>
        <taxon>Papilionoideae</taxon>
        <taxon>50 kb inversion clade</taxon>
        <taxon>NPAAA clade</taxon>
        <taxon>Hologalegina</taxon>
        <taxon>IRL clade</taxon>
        <taxon>Trifolieae</taxon>
        <taxon>Medicago</taxon>
    </lineage>
</organism>
<reference evidence="2 4" key="1">
    <citation type="journal article" date="2011" name="Nature">
        <title>The Medicago genome provides insight into the evolution of rhizobial symbioses.</title>
        <authorList>
            <person name="Young N.D."/>
            <person name="Debelle F."/>
            <person name="Oldroyd G.E."/>
            <person name="Geurts R."/>
            <person name="Cannon S.B."/>
            <person name="Udvardi M.K."/>
            <person name="Benedito V.A."/>
            <person name="Mayer K.F."/>
            <person name="Gouzy J."/>
            <person name="Schoof H."/>
            <person name="Van de Peer Y."/>
            <person name="Proost S."/>
            <person name="Cook D.R."/>
            <person name="Meyers B.C."/>
            <person name="Spannagl M."/>
            <person name="Cheung F."/>
            <person name="De Mita S."/>
            <person name="Krishnakumar V."/>
            <person name="Gundlach H."/>
            <person name="Zhou S."/>
            <person name="Mudge J."/>
            <person name="Bharti A.K."/>
            <person name="Murray J.D."/>
            <person name="Naoumkina M.A."/>
            <person name="Rosen B."/>
            <person name="Silverstein K.A."/>
            <person name="Tang H."/>
            <person name="Rombauts S."/>
            <person name="Zhao P.X."/>
            <person name="Zhou P."/>
            <person name="Barbe V."/>
            <person name="Bardou P."/>
            <person name="Bechner M."/>
            <person name="Bellec A."/>
            <person name="Berger A."/>
            <person name="Berges H."/>
            <person name="Bidwell S."/>
            <person name="Bisseling T."/>
            <person name="Choisne N."/>
            <person name="Couloux A."/>
            <person name="Denny R."/>
            <person name="Deshpande S."/>
            <person name="Dai X."/>
            <person name="Doyle J.J."/>
            <person name="Dudez A.M."/>
            <person name="Farmer A.D."/>
            <person name="Fouteau S."/>
            <person name="Franken C."/>
            <person name="Gibelin C."/>
            <person name="Gish J."/>
            <person name="Goldstein S."/>
            <person name="Gonzalez A.J."/>
            <person name="Green P.J."/>
            <person name="Hallab A."/>
            <person name="Hartog M."/>
            <person name="Hua A."/>
            <person name="Humphray S.J."/>
            <person name="Jeong D.H."/>
            <person name="Jing Y."/>
            <person name="Jocker A."/>
            <person name="Kenton S.M."/>
            <person name="Kim D.J."/>
            <person name="Klee K."/>
            <person name="Lai H."/>
            <person name="Lang C."/>
            <person name="Lin S."/>
            <person name="Macmil S.L."/>
            <person name="Magdelenat G."/>
            <person name="Matthews L."/>
            <person name="McCorrison J."/>
            <person name="Monaghan E.L."/>
            <person name="Mun J.H."/>
            <person name="Najar F.Z."/>
            <person name="Nicholson C."/>
            <person name="Noirot C."/>
            <person name="O'Bleness M."/>
            <person name="Paule C.R."/>
            <person name="Poulain J."/>
            <person name="Prion F."/>
            <person name="Qin B."/>
            <person name="Qu C."/>
            <person name="Retzel E.F."/>
            <person name="Riddle C."/>
            <person name="Sallet E."/>
            <person name="Samain S."/>
            <person name="Samson N."/>
            <person name="Sanders I."/>
            <person name="Saurat O."/>
            <person name="Scarpelli C."/>
            <person name="Schiex T."/>
            <person name="Segurens B."/>
            <person name="Severin A.J."/>
            <person name="Sherrier D.J."/>
            <person name="Shi R."/>
            <person name="Sims S."/>
            <person name="Singer S.R."/>
            <person name="Sinharoy S."/>
            <person name="Sterck L."/>
            <person name="Viollet A."/>
            <person name="Wang B.B."/>
            <person name="Wang K."/>
            <person name="Wang M."/>
            <person name="Wang X."/>
            <person name="Warfsmann J."/>
            <person name="Weissenbach J."/>
            <person name="White D.D."/>
            <person name="White J.D."/>
            <person name="Wiley G.B."/>
            <person name="Wincker P."/>
            <person name="Xing Y."/>
            <person name="Yang L."/>
            <person name="Yao Z."/>
            <person name="Ying F."/>
            <person name="Zhai J."/>
            <person name="Zhou L."/>
            <person name="Zuber A."/>
            <person name="Denarie J."/>
            <person name="Dixon R.A."/>
            <person name="May G.D."/>
            <person name="Schwartz D.C."/>
            <person name="Rogers J."/>
            <person name="Quetier F."/>
            <person name="Town C.D."/>
            <person name="Roe B.A."/>
        </authorList>
    </citation>
    <scope>NUCLEOTIDE SEQUENCE [LARGE SCALE GENOMIC DNA]</scope>
    <source>
        <strain evidence="2">A17</strain>
        <strain evidence="3 4">cv. Jemalong A17</strain>
    </source>
</reference>
<evidence type="ECO:0000313" key="2">
    <source>
        <dbReference type="EMBL" id="KEH26065.1"/>
    </source>
</evidence>
<reference evidence="2 4" key="2">
    <citation type="journal article" date="2014" name="BMC Genomics">
        <title>An improved genome release (version Mt4.0) for the model legume Medicago truncatula.</title>
        <authorList>
            <person name="Tang H."/>
            <person name="Krishnakumar V."/>
            <person name="Bidwell S."/>
            <person name="Rosen B."/>
            <person name="Chan A."/>
            <person name="Zhou S."/>
            <person name="Gentzbittel L."/>
            <person name="Childs K.L."/>
            <person name="Yandell M."/>
            <person name="Gundlach H."/>
            <person name="Mayer K.F."/>
            <person name="Schwartz D.C."/>
            <person name="Town C.D."/>
        </authorList>
    </citation>
    <scope>GENOME REANNOTATION</scope>
    <source>
        <strain evidence="2">A17</strain>
        <strain evidence="3 4">cv. Jemalong A17</strain>
    </source>
</reference>
<sequence length="197" mass="21763">MNANFSVVFKFIVHNVLPKSHTSDTTMKVTPLIWCIMQGTQVDVARLIANELKSVALKCATGSKASLNFPGLIMSLLISKGVEIPEPADEEIQHPIDDTFISSLVKREKRTTDYHGSSDDEADTSAGIFDFSSLQSFMAEQNQHKHKHGIHQTVHNAYVHPGNLDYPVMTPGMYQAYVGWPEDRSGPYVGAVDEEGT</sequence>
<dbReference type="EMBL" id="CM001222">
    <property type="protein sequence ID" value="KEH26065.1"/>
    <property type="molecule type" value="Genomic_DNA"/>
</dbReference>
<reference evidence="3" key="3">
    <citation type="submission" date="2015-04" db="UniProtKB">
        <authorList>
            <consortium name="EnsemblPlants"/>
        </authorList>
    </citation>
    <scope>IDENTIFICATION</scope>
    <source>
        <strain evidence="3">cv. Jemalong A17</strain>
    </source>
</reference>
<dbReference type="Pfam" id="PF20167">
    <property type="entry name" value="Transposase_32"/>
    <property type="match status" value="1"/>
</dbReference>
<dbReference type="EnsemblPlants" id="KEH26065">
    <property type="protein sequence ID" value="KEH26065"/>
    <property type="gene ID" value="MTR_6g043450"/>
</dbReference>
<keyword evidence="4" id="KW-1185">Reference proteome</keyword>
<dbReference type="InterPro" id="IPR046796">
    <property type="entry name" value="Transposase_32_dom"/>
</dbReference>
<dbReference type="Proteomes" id="UP000002051">
    <property type="component" value="Chromosome 6"/>
</dbReference>
<dbReference type="AlphaFoldDB" id="A0A072UJP1"/>